<evidence type="ECO:0000313" key="3">
    <source>
        <dbReference type="EMBL" id="KAG6451134.1"/>
    </source>
</evidence>
<name>A0A921Z5W7_MANSE</name>
<dbReference type="PROSITE" id="PS51029">
    <property type="entry name" value="MADF"/>
    <property type="match status" value="1"/>
</dbReference>
<evidence type="ECO:0000259" key="2">
    <source>
        <dbReference type="PROSITE" id="PS51029"/>
    </source>
</evidence>
<proteinExistence type="predicted"/>
<organism evidence="3 4">
    <name type="scientific">Manduca sexta</name>
    <name type="common">Tobacco hawkmoth</name>
    <name type="synonym">Tobacco hornworm</name>
    <dbReference type="NCBI Taxonomy" id="7130"/>
    <lineage>
        <taxon>Eukaryota</taxon>
        <taxon>Metazoa</taxon>
        <taxon>Ecdysozoa</taxon>
        <taxon>Arthropoda</taxon>
        <taxon>Hexapoda</taxon>
        <taxon>Insecta</taxon>
        <taxon>Pterygota</taxon>
        <taxon>Neoptera</taxon>
        <taxon>Endopterygota</taxon>
        <taxon>Lepidoptera</taxon>
        <taxon>Glossata</taxon>
        <taxon>Ditrysia</taxon>
        <taxon>Bombycoidea</taxon>
        <taxon>Sphingidae</taxon>
        <taxon>Sphinginae</taxon>
        <taxon>Sphingini</taxon>
        <taxon>Manduca</taxon>
    </lineage>
</organism>
<reference evidence="3" key="1">
    <citation type="journal article" date="2016" name="Insect Biochem. Mol. Biol.">
        <title>Multifaceted biological insights from a draft genome sequence of the tobacco hornworm moth, Manduca sexta.</title>
        <authorList>
            <person name="Kanost M.R."/>
            <person name="Arrese E.L."/>
            <person name="Cao X."/>
            <person name="Chen Y.R."/>
            <person name="Chellapilla S."/>
            <person name="Goldsmith M.R."/>
            <person name="Grosse-Wilde E."/>
            <person name="Heckel D.G."/>
            <person name="Herndon N."/>
            <person name="Jiang H."/>
            <person name="Papanicolaou A."/>
            <person name="Qu J."/>
            <person name="Soulages J.L."/>
            <person name="Vogel H."/>
            <person name="Walters J."/>
            <person name="Waterhouse R.M."/>
            <person name="Ahn S.J."/>
            <person name="Almeida F.C."/>
            <person name="An C."/>
            <person name="Aqrawi P."/>
            <person name="Bretschneider A."/>
            <person name="Bryant W.B."/>
            <person name="Bucks S."/>
            <person name="Chao H."/>
            <person name="Chevignon G."/>
            <person name="Christen J.M."/>
            <person name="Clarke D.F."/>
            <person name="Dittmer N.T."/>
            <person name="Ferguson L.C.F."/>
            <person name="Garavelou S."/>
            <person name="Gordon K.H.J."/>
            <person name="Gunaratna R.T."/>
            <person name="Han Y."/>
            <person name="Hauser F."/>
            <person name="He Y."/>
            <person name="Heidel-Fischer H."/>
            <person name="Hirsh A."/>
            <person name="Hu Y."/>
            <person name="Jiang H."/>
            <person name="Kalra D."/>
            <person name="Klinner C."/>
            <person name="Konig C."/>
            <person name="Kovar C."/>
            <person name="Kroll A.R."/>
            <person name="Kuwar S.S."/>
            <person name="Lee S.L."/>
            <person name="Lehman R."/>
            <person name="Li K."/>
            <person name="Li Z."/>
            <person name="Liang H."/>
            <person name="Lovelace S."/>
            <person name="Lu Z."/>
            <person name="Mansfield J.H."/>
            <person name="McCulloch K.J."/>
            <person name="Mathew T."/>
            <person name="Morton B."/>
            <person name="Muzny D.M."/>
            <person name="Neunemann D."/>
            <person name="Ongeri F."/>
            <person name="Pauchet Y."/>
            <person name="Pu L.L."/>
            <person name="Pyrousis I."/>
            <person name="Rao X.J."/>
            <person name="Redding A."/>
            <person name="Roesel C."/>
            <person name="Sanchez-Gracia A."/>
            <person name="Schaack S."/>
            <person name="Shukla A."/>
            <person name="Tetreau G."/>
            <person name="Wang Y."/>
            <person name="Xiong G.H."/>
            <person name="Traut W."/>
            <person name="Walsh T.K."/>
            <person name="Worley K.C."/>
            <person name="Wu D."/>
            <person name="Wu W."/>
            <person name="Wu Y.Q."/>
            <person name="Zhang X."/>
            <person name="Zou Z."/>
            <person name="Zucker H."/>
            <person name="Briscoe A.D."/>
            <person name="Burmester T."/>
            <person name="Clem R.J."/>
            <person name="Feyereisen R."/>
            <person name="Grimmelikhuijzen C.J.P."/>
            <person name="Hamodrakas S.J."/>
            <person name="Hansson B.S."/>
            <person name="Huguet E."/>
            <person name="Jermiin L.S."/>
            <person name="Lan Q."/>
            <person name="Lehman H.K."/>
            <person name="Lorenzen M."/>
            <person name="Merzendorfer H."/>
            <person name="Michalopoulos I."/>
            <person name="Morton D.B."/>
            <person name="Muthukrishnan S."/>
            <person name="Oakeshott J.G."/>
            <person name="Palmer W."/>
            <person name="Park Y."/>
            <person name="Passarelli A.L."/>
            <person name="Rozas J."/>
            <person name="Schwartz L.M."/>
            <person name="Smith W."/>
            <person name="Southgate A."/>
            <person name="Vilcinskas A."/>
            <person name="Vogt R."/>
            <person name="Wang P."/>
            <person name="Werren J."/>
            <person name="Yu X.Q."/>
            <person name="Zhou J.J."/>
            <person name="Brown S.J."/>
            <person name="Scherer S.E."/>
            <person name="Richards S."/>
            <person name="Blissard G.W."/>
        </authorList>
    </citation>
    <scope>NUCLEOTIDE SEQUENCE</scope>
</reference>
<comment type="caution">
    <text evidence="3">The sequence shown here is derived from an EMBL/GenBank/DDBJ whole genome shotgun (WGS) entry which is preliminary data.</text>
</comment>
<dbReference type="EMBL" id="JH668400">
    <property type="protein sequence ID" value="KAG6451134.1"/>
    <property type="molecule type" value="Genomic_DNA"/>
</dbReference>
<feature type="region of interest" description="Disordered" evidence="1">
    <location>
        <begin position="282"/>
        <end position="339"/>
    </location>
</feature>
<evidence type="ECO:0000256" key="1">
    <source>
        <dbReference type="SAM" id="MobiDB-lite"/>
    </source>
</evidence>
<keyword evidence="4" id="KW-1185">Reference proteome</keyword>
<evidence type="ECO:0000313" key="4">
    <source>
        <dbReference type="Proteomes" id="UP000791440"/>
    </source>
</evidence>
<reference evidence="3" key="2">
    <citation type="submission" date="2020-12" db="EMBL/GenBank/DDBJ databases">
        <authorList>
            <person name="Kanost M."/>
        </authorList>
    </citation>
    <scope>NUCLEOTIDE SEQUENCE</scope>
</reference>
<sequence>MSDMLKIINEMRKQPCLYDSTDKFHNDQKKIDEAYKKITAEVNKRASKKYTVKTLRETVVNLIKKYRVVRKRRMKGYYENRVLPEPPKWWIMVHYLQWDEKITKHVVDNASVQETKKFVKRYINKESCNLQGLKFDDGRERTEKDIRDMLESAEIEKHAERDFMIECLSGEPCLIDPKHKFYKNNKYKEAAYKRITNEMNKEFLDGYTIANVKLFIKVLREVYREIRHKRFCRYLENRTMSLKHRPWWGELHSILADETEDFLKDDDDGTFAGYIEKEKKVLIDDDDDTEFEDSSECDSSDDCGSEEEEEDDDDDDDDEEEEDGEDDDDDDEEDDDDDE</sequence>
<feature type="compositionally biased region" description="Acidic residues" evidence="1">
    <location>
        <begin position="284"/>
        <end position="339"/>
    </location>
</feature>
<dbReference type="Proteomes" id="UP000791440">
    <property type="component" value="Unassembled WGS sequence"/>
</dbReference>
<dbReference type="AlphaFoldDB" id="A0A921Z5W7"/>
<accession>A0A921Z5W7</accession>
<dbReference type="SMART" id="SM00595">
    <property type="entry name" value="MADF"/>
    <property type="match status" value="2"/>
</dbReference>
<dbReference type="Pfam" id="PF10545">
    <property type="entry name" value="MADF_DNA_bdg"/>
    <property type="match status" value="2"/>
</dbReference>
<dbReference type="InterPro" id="IPR006578">
    <property type="entry name" value="MADF-dom"/>
</dbReference>
<protein>
    <recommendedName>
        <fullName evidence="2">MADF domain-containing protein</fullName>
    </recommendedName>
</protein>
<gene>
    <name evidence="3" type="ORF">O3G_MSEX006938</name>
</gene>
<dbReference type="OrthoDB" id="10459020at2759"/>
<feature type="domain" description="MADF" evidence="2">
    <location>
        <begin position="6"/>
        <end position="104"/>
    </location>
</feature>